<name>A0A699U5Z9_TANCI</name>
<comment type="caution">
    <text evidence="1">The sequence shown here is derived from an EMBL/GenBank/DDBJ whole genome shotgun (WGS) entry which is preliminary data.</text>
</comment>
<dbReference type="AlphaFoldDB" id="A0A699U5Z9"/>
<organism evidence="1">
    <name type="scientific">Tanacetum cinerariifolium</name>
    <name type="common">Dalmatian daisy</name>
    <name type="synonym">Chrysanthemum cinerariifolium</name>
    <dbReference type="NCBI Taxonomy" id="118510"/>
    <lineage>
        <taxon>Eukaryota</taxon>
        <taxon>Viridiplantae</taxon>
        <taxon>Streptophyta</taxon>
        <taxon>Embryophyta</taxon>
        <taxon>Tracheophyta</taxon>
        <taxon>Spermatophyta</taxon>
        <taxon>Magnoliopsida</taxon>
        <taxon>eudicotyledons</taxon>
        <taxon>Gunneridae</taxon>
        <taxon>Pentapetalae</taxon>
        <taxon>asterids</taxon>
        <taxon>campanulids</taxon>
        <taxon>Asterales</taxon>
        <taxon>Asteraceae</taxon>
        <taxon>Asteroideae</taxon>
        <taxon>Anthemideae</taxon>
        <taxon>Anthemidinae</taxon>
        <taxon>Tanacetum</taxon>
    </lineage>
</organism>
<sequence length="87" mass="10204">EPVKKTKKKGQDQIEKDVKVALKIQTHLDEEARTEKERQEEASKAALVEMYDEVQAQIDDNHELAIRLAHKEQEKHVYLCSTKEYEL</sequence>
<evidence type="ECO:0000313" key="1">
    <source>
        <dbReference type="EMBL" id="GFD17491.1"/>
    </source>
</evidence>
<protein>
    <submittedName>
        <fullName evidence="1">Uncharacterized protein</fullName>
    </submittedName>
</protein>
<proteinExistence type="predicted"/>
<dbReference type="EMBL" id="BKCJ011300618">
    <property type="protein sequence ID" value="GFD17491.1"/>
    <property type="molecule type" value="Genomic_DNA"/>
</dbReference>
<reference evidence="1" key="1">
    <citation type="journal article" date="2019" name="Sci. Rep.">
        <title>Draft genome of Tanacetum cinerariifolium, the natural source of mosquito coil.</title>
        <authorList>
            <person name="Yamashiro T."/>
            <person name="Shiraishi A."/>
            <person name="Satake H."/>
            <person name="Nakayama K."/>
        </authorList>
    </citation>
    <scope>NUCLEOTIDE SEQUENCE</scope>
</reference>
<gene>
    <name evidence="1" type="ORF">Tci_889460</name>
</gene>
<accession>A0A699U5Z9</accession>
<feature type="non-terminal residue" evidence="1">
    <location>
        <position position="1"/>
    </location>
</feature>